<organism evidence="2 3">
    <name type="scientific">Bauldia litoralis</name>
    <dbReference type="NCBI Taxonomy" id="665467"/>
    <lineage>
        <taxon>Bacteria</taxon>
        <taxon>Pseudomonadati</taxon>
        <taxon>Pseudomonadota</taxon>
        <taxon>Alphaproteobacteria</taxon>
        <taxon>Hyphomicrobiales</taxon>
        <taxon>Kaistiaceae</taxon>
        <taxon>Bauldia</taxon>
    </lineage>
</organism>
<feature type="region of interest" description="Disordered" evidence="1">
    <location>
        <begin position="53"/>
        <end position="185"/>
    </location>
</feature>
<dbReference type="AlphaFoldDB" id="A0A1G6A1Z6"/>
<feature type="compositionally biased region" description="Pro residues" evidence="1">
    <location>
        <begin position="166"/>
        <end position="177"/>
    </location>
</feature>
<proteinExistence type="predicted"/>
<keyword evidence="3" id="KW-1185">Reference proteome</keyword>
<dbReference type="Gene3D" id="3.30.1150.10">
    <property type="match status" value="1"/>
</dbReference>
<evidence type="ECO:0000313" key="3">
    <source>
        <dbReference type="Proteomes" id="UP000199071"/>
    </source>
</evidence>
<dbReference type="Proteomes" id="UP000199071">
    <property type="component" value="Unassembled WGS sequence"/>
</dbReference>
<dbReference type="GO" id="GO:0051301">
    <property type="term" value="P:cell division"/>
    <property type="evidence" value="ECO:0007669"/>
    <property type="project" value="UniProtKB-KW"/>
</dbReference>
<dbReference type="EMBL" id="FMXQ01000001">
    <property type="protein sequence ID" value="SDB02508.1"/>
    <property type="molecule type" value="Genomic_DNA"/>
</dbReference>
<feature type="compositionally biased region" description="Low complexity" evidence="1">
    <location>
        <begin position="152"/>
        <end position="165"/>
    </location>
</feature>
<evidence type="ECO:0000256" key="1">
    <source>
        <dbReference type="SAM" id="MobiDB-lite"/>
    </source>
</evidence>
<keyword evidence="2" id="KW-0132">Cell division</keyword>
<feature type="compositionally biased region" description="Pro residues" evidence="1">
    <location>
        <begin position="90"/>
        <end position="116"/>
    </location>
</feature>
<keyword evidence="2" id="KW-0131">Cell cycle</keyword>
<dbReference type="PRINTS" id="PR01217">
    <property type="entry name" value="PRICHEXTENSN"/>
</dbReference>
<gene>
    <name evidence="2" type="ORF">SAMN02982931_00078</name>
</gene>
<name>A0A1G6A1Z6_9HYPH</name>
<reference evidence="2 3" key="1">
    <citation type="submission" date="2016-10" db="EMBL/GenBank/DDBJ databases">
        <authorList>
            <person name="de Groot N.N."/>
        </authorList>
    </citation>
    <scope>NUCLEOTIDE SEQUENCE [LARGE SCALE GENOMIC DNA]</scope>
    <source>
        <strain evidence="2 3">ATCC 35022</strain>
    </source>
</reference>
<sequence length="319" mass="34090">MLRPGLIVSAIVHLVLIGWGAISLSAFEPLDASDIEAVPIEFVEIDEISTTPLGLKDAEPAEENAPNDPTEVVAETPAPAPEPPAEEPVTPTPPPPPPPPSPDPEPLPVPEPPEPEALPQDAEAIPEPPPEVEPIPEPDQLAEQEPPEETPETPTEVAAVETPLPRARPPRPAPAPPTEATEFSDEITALLDKSKPAAAPAESDKQATIGAVTGSPFTQLSQNEIDALRARLAACWDIPPTRVDPVELRVKVKVFLGPDGQLTREPEVVEYRPTQIGQVAAESAIRAVKRCAPFTLSPEKYASWKEIVMTFDPRDMFGG</sequence>
<accession>A0A1G6A1Z6</accession>
<feature type="compositionally biased region" description="Acidic residues" evidence="1">
    <location>
        <begin position="134"/>
        <end position="151"/>
    </location>
</feature>
<dbReference type="STRING" id="665467.SAMN02982931_00078"/>
<protein>
    <submittedName>
        <fullName evidence="2">Cell division and transport-associated protein TolA</fullName>
    </submittedName>
</protein>
<evidence type="ECO:0000313" key="2">
    <source>
        <dbReference type="EMBL" id="SDB02508.1"/>
    </source>
</evidence>